<evidence type="ECO:0000313" key="2">
    <source>
        <dbReference type="Proteomes" id="UP001430848"/>
    </source>
</evidence>
<dbReference type="EMBL" id="JAKNSF020000071">
    <property type="protein sequence ID" value="KAK7721434.1"/>
    <property type="molecule type" value="Genomic_DNA"/>
</dbReference>
<dbReference type="SUPFAM" id="SSF56112">
    <property type="entry name" value="Protein kinase-like (PK-like)"/>
    <property type="match status" value="1"/>
</dbReference>
<dbReference type="Gene3D" id="1.10.510.10">
    <property type="entry name" value="Transferase(Phosphotransferase) domain 1"/>
    <property type="match status" value="1"/>
</dbReference>
<accession>A0ABR1NZ87</accession>
<proteinExistence type="predicted"/>
<gene>
    <name evidence="1" type="ORF">SLS63_009548</name>
</gene>
<evidence type="ECO:0000313" key="1">
    <source>
        <dbReference type="EMBL" id="KAK7721434.1"/>
    </source>
</evidence>
<dbReference type="InterPro" id="IPR011009">
    <property type="entry name" value="Kinase-like_dom_sf"/>
</dbReference>
<dbReference type="Proteomes" id="UP001430848">
    <property type="component" value="Unassembled WGS sequence"/>
</dbReference>
<reference evidence="1 2" key="1">
    <citation type="submission" date="2024-02" db="EMBL/GenBank/DDBJ databases">
        <title>De novo assembly and annotation of 12 fungi associated with fruit tree decline syndrome in Ontario, Canada.</title>
        <authorList>
            <person name="Sulman M."/>
            <person name="Ellouze W."/>
            <person name="Ilyukhin E."/>
        </authorList>
    </citation>
    <scope>NUCLEOTIDE SEQUENCE [LARGE SCALE GENOMIC DNA]</scope>
    <source>
        <strain evidence="1 2">M169</strain>
    </source>
</reference>
<organism evidence="1 2">
    <name type="scientific">Diaporthe eres</name>
    <name type="common">Phomopsis oblonga</name>
    <dbReference type="NCBI Taxonomy" id="83184"/>
    <lineage>
        <taxon>Eukaryota</taxon>
        <taxon>Fungi</taxon>
        <taxon>Dikarya</taxon>
        <taxon>Ascomycota</taxon>
        <taxon>Pezizomycotina</taxon>
        <taxon>Sordariomycetes</taxon>
        <taxon>Sordariomycetidae</taxon>
        <taxon>Diaporthales</taxon>
        <taxon>Diaporthaceae</taxon>
        <taxon>Diaporthe</taxon>
        <taxon>Diaporthe eres species complex</taxon>
    </lineage>
</organism>
<comment type="caution">
    <text evidence="1">The sequence shown here is derived from an EMBL/GenBank/DDBJ whole genome shotgun (WGS) entry which is preliminary data.</text>
</comment>
<protein>
    <submittedName>
        <fullName evidence="1">Uncharacterized protein</fullName>
    </submittedName>
</protein>
<sequence>MEIPNLDSLSEQEFYDKMGKLETGLEWLEEVYFDPDRNSEFTKQDIIRVAYLVSRMLKFKPSSRAQAKEILADPWLSS</sequence>
<keyword evidence="2" id="KW-1185">Reference proteome</keyword>
<name>A0ABR1NZ87_DIAER</name>